<name>A0A2P8ECN2_9BACT</name>
<sequence>MLQQGELQTKEGFYLELLNSIKLLKMLGPDLFQVMLRASEQDLLTKPTSTTWKDLMPSKTSNLLIS</sequence>
<dbReference type="EMBL" id="PYGF01000001">
    <property type="protein sequence ID" value="PSL07211.1"/>
    <property type="molecule type" value="Genomic_DNA"/>
</dbReference>
<proteinExistence type="predicted"/>
<evidence type="ECO:0000313" key="2">
    <source>
        <dbReference type="Proteomes" id="UP000240708"/>
    </source>
</evidence>
<dbReference type="Proteomes" id="UP000240708">
    <property type="component" value="Unassembled WGS sequence"/>
</dbReference>
<accession>A0A2P8ECN2</accession>
<comment type="caution">
    <text evidence="1">The sequence shown here is derived from an EMBL/GenBank/DDBJ whole genome shotgun (WGS) entry which is preliminary data.</text>
</comment>
<evidence type="ECO:0000313" key="1">
    <source>
        <dbReference type="EMBL" id="PSL07211.1"/>
    </source>
</evidence>
<keyword evidence="2" id="KW-1185">Reference proteome</keyword>
<organism evidence="1 2">
    <name type="scientific">Cecembia rubra</name>
    <dbReference type="NCBI Taxonomy" id="1485585"/>
    <lineage>
        <taxon>Bacteria</taxon>
        <taxon>Pseudomonadati</taxon>
        <taxon>Bacteroidota</taxon>
        <taxon>Cytophagia</taxon>
        <taxon>Cytophagales</taxon>
        <taxon>Cyclobacteriaceae</taxon>
        <taxon>Cecembia</taxon>
    </lineage>
</organism>
<reference evidence="1 2" key="1">
    <citation type="submission" date="2018-03" db="EMBL/GenBank/DDBJ databases">
        <title>Genomic Encyclopedia of Archaeal and Bacterial Type Strains, Phase II (KMG-II): from individual species to whole genera.</title>
        <authorList>
            <person name="Goeker M."/>
        </authorList>
    </citation>
    <scope>NUCLEOTIDE SEQUENCE [LARGE SCALE GENOMIC DNA]</scope>
    <source>
        <strain evidence="1 2">DSM 28057</strain>
    </source>
</reference>
<dbReference type="AlphaFoldDB" id="A0A2P8ECN2"/>
<protein>
    <submittedName>
        <fullName evidence="1">Uncharacterized protein</fullName>
    </submittedName>
</protein>
<gene>
    <name evidence="1" type="ORF">CLV48_101141</name>
</gene>